<reference evidence="1 2" key="1">
    <citation type="submission" date="2016-10" db="EMBL/GenBank/DDBJ databases">
        <authorList>
            <person name="de Groot N.N."/>
        </authorList>
    </citation>
    <scope>NUCLEOTIDE SEQUENCE [LARGE SCALE GENOMIC DNA]</scope>
    <source>
        <strain evidence="1 2">CGMCC 1.7056</strain>
    </source>
</reference>
<name>A0A1I1PAA1_9ACTN</name>
<accession>A0A1I1PAA1</accession>
<evidence type="ECO:0008006" key="3">
    <source>
        <dbReference type="Google" id="ProtNLM"/>
    </source>
</evidence>
<gene>
    <name evidence="1" type="ORF">SAMN04487968_1272</name>
</gene>
<dbReference type="Gene3D" id="3.40.50.1820">
    <property type="entry name" value="alpha/beta hydrolase"/>
    <property type="match status" value="1"/>
</dbReference>
<dbReference type="SUPFAM" id="SSF53474">
    <property type="entry name" value="alpha/beta-Hydrolases"/>
    <property type="match status" value="1"/>
</dbReference>
<keyword evidence="2" id="KW-1185">Reference proteome</keyword>
<dbReference type="RefSeq" id="WP_139230172.1">
    <property type="nucleotide sequence ID" value="NZ_FOLB01000027.1"/>
</dbReference>
<dbReference type="EMBL" id="FOLB01000027">
    <property type="protein sequence ID" value="SFD04578.1"/>
    <property type="molecule type" value="Genomic_DNA"/>
</dbReference>
<dbReference type="AlphaFoldDB" id="A0A1I1PAA1"/>
<protein>
    <recommendedName>
        <fullName evidence="3">Alpha/beta hydrolase</fullName>
    </recommendedName>
</protein>
<organism evidence="1 2">
    <name type="scientific">Nocardioides terrae</name>
    <dbReference type="NCBI Taxonomy" id="574651"/>
    <lineage>
        <taxon>Bacteria</taxon>
        <taxon>Bacillati</taxon>
        <taxon>Actinomycetota</taxon>
        <taxon>Actinomycetes</taxon>
        <taxon>Propionibacteriales</taxon>
        <taxon>Nocardioidaceae</taxon>
        <taxon>Nocardioides</taxon>
    </lineage>
</organism>
<proteinExistence type="predicted"/>
<dbReference type="InterPro" id="IPR029058">
    <property type="entry name" value="AB_hydrolase_fold"/>
</dbReference>
<dbReference type="STRING" id="574651.SAMN04487968_1272"/>
<dbReference type="Proteomes" id="UP000198832">
    <property type="component" value="Unassembled WGS sequence"/>
</dbReference>
<dbReference type="OrthoDB" id="3483116at2"/>
<sequence>MTPTLVYLHGIGADHDDAWRDVLDAALRAVGYPGLDGVECRAPKYPNTLRYPSDEHHPLPPQTVRSLTGDARDEVRWRVERATADLERALSAHTAGRMTPLVAETVPAVMKVLPQARRYLEDDATRANTLHRVLAALPESGPILLLAHSLGSILAADLITRLPVDIEVVGMITLGSPAGHLGLHKGSDRLEALREPPPHLAWWLNVWGGADPVTGMRGISHRFPWVLDIGLPNVRHPMANYLGSATVASAVGRALFGSLSGEIAVSEVSLEPQIDDVELHAYLLLTYAYFLAGHLPEKRRSRFRAALEVTRADLTERLGLTDVSEPPDPARLRTLSKSTALLPLLGIATTNPVAPYDVAINTAARREALHDLVIWVGLYSGYSRSLQQALTQASTAIAPTWMDRAWLRPRRPSALSRLDPVELAAIRLVAAELARQREGLDSDPQVYSTLARAESDVLRDRARLVPYSEPRAPAVRLLERQARALARALHVLEKRGLNPTVAARSEERDAGAWSR</sequence>
<evidence type="ECO:0000313" key="1">
    <source>
        <dbReference type="EMBL" id="SFD04578.1"/>
    </source>
</evidence>
<evidence type="ECO:0000313" key="2">
    <source>
        <dbReference type="Proteomes" id="UP000198832"/>
    </source>
</evidence>